<dbReference type="EMBL" id="CP086322">
    <property type="protein sequence ID" value="UQA96702.1"/>
    <property type="molecule type" value="Genomic_DNA"/>
</dbReference>
<dbReference type="RefSeq" id="WP_248867625.1">
    <property type="nucleotide sequence ID" value="NZ_CP086322.1"/>
</dbReference>
<evidence type="ECO:0000313" key="2">
    <source>
        <dbReference type="EMBL" id="UQA96702.1"/>
    </source>
</evidence>
<keyword evidence="3" id="KW-1185">Reference proteome</keyword>
<evidence type="ECO:0000313" key="3">
    <source>
        <dbReference type="Proteomes" id="UP000830115"/>
    </source>
</evidence>
<organism evidence="2 3">
    <name type="scientific">Streptomyces halobius</name>
    <dbReference type="NCBI Taxonomy" id="2879846"/>
    <lineage>
        <taxon>Bacteria</taxon>
        <taxon>Bacillati</taxon>
        <taxon>Actinomycetota</taxon>
        <taxon>Actinomycetes</taxon>
        <taxon>Kitasatosporales</taxon>
        <taxon>Streptomycetaceae</taxon>
        <taxon>Streptomyces</taxon>
    </lineage>
</organism>
<reference evidence="2" key="1">
    <citation type="submission" date="2021-10" db="EMBL/GenBank/DDBJ databases">
        <title>Streptomyces nigrumlapis sp.nov.,an antimicrobial producing actinobacterium isolated from Black Gobi rocks.</title>
        <authorList>
            <person name="Wen Y."/>
            <person name="Zhang W."/>
            <person name="Liu X.G."/>
        </authorList>
    </citation>
    <scope>NUCLEOTIDE SEQUENCE</scope>
    <source>
        <strain evidence="2">ST13-2-2</strain>
    </source>
</reference>
<name>A0ABY4MG76_9ACTN</name>
<dbReference type="Proteomes" id="UP000830115">
    <property type="component" value="Chromosome"/>
</dbReference>
<feature type="region of interest" description="Disordered" evidence="1">
    <location>
        <begin position="70"/>
        <end position="134"/>
    </location>
</feature>
<protein>
    <submittedName>
        <fullName evidence="2">Uncharacterized protein</fullName>
    </submittedName>
</protein>
<gene>
    <name evidence="2" type="ORF">K9S39_36860</name>
</gene>
<proteinExistence type="predicted"/>
<sequence>MAPEPVVRETLRLVLPRLDDAAALVSAHGPAEAKCARLRHLNLIDSTVRVHGAATVNHVGIQPNSHLVAWGNQTPWRARPTRTRRKPQAPSTLPSPAPPLPVAAPRGRRPGRTETDRGPTTHRPHRHGEGPRLPARRRALCALWLPCTG</sequence>
<feature type="compositionally biased region" description="Pro residues" evidence="1">
    <location>
        <begin position="93"/>
        <end position="102"/>
    </location>
</feature>
<accession>A0ABY4MG76</accession>
<evidence type="ECO:0000256" key="1">
    <source>
        <dbReference type="SAM" id="MobiDB-lite"/>
    </source>
</evidence>